<reference evidence="3 4" key="1">
    <citation type="submission" date="2016-01" db="EMBL/GenBank/DDBJ databases">
        <title>The new phylogeny of the genus Mycobacterium.</title>
        <authorList>
            <person name="Tarcisio F."/>
            <person name="Conor M."/>
            <person name="Antonella G."/>
            <person name="Elisabetta G."/>
            <person name="Giulia F.S."/>
            <person name="Sara T."/>
            <person name="Anna F."/>
            <person name="Clotilde B."/>
            <person name="Roberto B."/>
            <person name="Veronica D.S."/>
            <person name="Fabio R."/>
            <person name="Monica P."/>
            <person name="Olivier J."/>
            <person name="Enrico T."/>
            <person name="Nicola S."/>
        </authorList>
    </citation>
    <scope>NUCLEOTIDE SEQUENCE [LARGE SCALE GENOMIC DNA]</scope>
    <source>
        <strain evidence="3 4">DSM 44164</strain>
    </source>
</reference>
<dbReference type="EMBL" id="LQPI01000024">
    <property type="protein sequence ID" value="ORW24029.1"/>
    <property type="molecule type" value="Genomic_DNA"/>
</dbReference>
<keyword evidence="4" id="KW-1185">Reference proteome</keyword>
<evidence type="ECO:0000313" key="3">
    <source>
        <dbReference type="EMBL" id="ORW24029.1"/>
    </source>
</evidence>
<evidence type="ECO:0000313" key="4">
    <source>
        <dbReference type="Proteomes" id="UP000193108"/>
    </source>
</evidence>
<comment type="caution">
    <text evidence="3">The sequence shown here is derived from an EMBL/GenBank/DDBJ whole genome shotgun (WGS) entry which is preliminary data.</text>
</comment>
<feature type="domain" description="DUF732" evidence="2">
    <location>
        <begin position="32"/>
        <end position="102"/>
    </location>
</feature>
<feature type="signal peptide" evidence="1">
    <location>
        <begin position="1"/>
        <end position="28"/>
    </location>
</feature>
<protein>
    <recommendedName>
        <fullName evidence="2">DUF732 domain-containing protein</fullName>
    </recommendedName>
</protein>
<feature type="chain" id="PRO_5012236565" description="DUF732 domain-containing protein" evidence="1">
    <location>
        <begin position="29"/>
        <end position="103"/>
    </location>
</feature>
<dbReference type="AlphaFoldDB" id="A0A1X1ZKX5"/>
<dbReference type="RefSeq" id="WP_082961318.1">
    <property type="nucleotide sequence ID" value="NZ_LQPI01000024.1"/>
</dbReference>
<dbReference type="STRING" id="1782.AWC18_03615"/>
<keyword evidence="1" id="KW-0732">Signal</keyword>
<proteinExistence type="predicted"/>
<dbReference type="InterPro" id="IPR007969">
    <property type="entry name" value="DUF732"/>
</dbReference>
<sequence length="103" mass="10386">MTVRMARALAVSAFAVAGLLTPATPAAADPGDTSFLGALDKMGISYPDAADAVAGGHSVCDYLSSGHSPNQAAKAVKNANPSLTLTRASQFVSIARASYCEQA</sequence>
<dbReference type="Pfam" id="PF05305">
    <property type="entry name" value="DUF732"/>
    <property type="match status" value="1"/>
</dbReference>
<gene>
    <name evidence="3" type="ORF">AWC18_03615</name>
</gene>
<evidence type="ECO:0000256" key="1">
    <source>
        <dbReference type="SAM" id="SignalP"/>
    </source>
</evidence>
<organism evidence="3 4">
    <name type="scientific">Mycolicibacter nonchromogenicus</name>
    <name type="common">Mycobacterium nonchromogenicum</name>
    <dbReference type="NCBI Taxonomy" id="1782"/>
    <lineage>
        <taxon>Bacteria</taxon>
        <taxon>Bacillati</taxon>
        <taxon>Actinomycetota</taxon>
        <taxon>Actinomycetes</taxon>
        <taxon>Mycobacteriales</taxon>
        <taxon>Mycobacteriaceae</taxon>
        <taxon>Mycolicibacter</taxon>
    </lineage>
</organism>
<accession>A0A1X1ZKX5</accession>
<dbReference type="Proteomes" id="UP000193108">
    <property type="component" value="Unassembled WGS sequence"/>
</dbReference>
<name>A0A1X1ZKX5_MYCNO</name>
<evidence type="ECO:0000259" key="2">
    <source>
        <dbReference type="Pfam" id="PF05305"/>
    </source>
</evidence>